<dbReference type="GeneID" id="7825232"/>
<dbReference type="eggNOG" id="ENOG502RWKQ">
    <property type="taxonomic scope" value="Eukaryota"/>
</dbReference>
<feature type="compositionally biased region" description="Low complexity" evidence="2">
    <location>
        <begin position="593"/>
        <end position="605"/>
    </location>
</feature>
<feature type="compositionally biased region" description="Low complexity" evidence="2">
    <location>
        <begin position="730"/>
        <end position="744"/>
    </location>
</feature>
<dbReference type="InParanoid" id="I7LWB0"/>
<evidence type="ECO:0000313" key="4">
    <source>
        <dbReference type="Proteomes" id="UP000009168"/>
    </source>
</evidence>
<accession>I7LWB0</accession>
<feature type="coiled-coil region" evidence="1">
    <location>
        <begin position="131"/>
        <end position="227"/>
    </location>
</feature>
<feature type="coiled-coil region" evidence="1">
    <location>
        <begin position="826"/>
        <end position="853"/>
    </location>
</feature>
<gene>
    <name evidence="3" type="ORF">TTHERM_00149010</name>
</gene>
<feature type="coiled-coil region" evidence="1">
    <location>
        <begin position="262"/>
        <end position="369"/>
    </location>
</feature>
<evidence type="ECO:0000256" key="2">
    <source>
        <dbReference type="SAM" id="MobiDB-lite"/>
    </source>
</evidence>
<dbReference type="OrthoDB" id="299221at2759"/>
<dbReference type="AlphaFoldDB" id="I7LWB0"/>
<dbReference type="Proteomes" id="UP000009168">
    <property type="component" value="Unassembled WGS sequence"/>
</dbReference>
<feature type="region of interest" description="Disordered" evidence="2">
    <location>
        <begin position="592"/>
        <end position="611"/>
    </location>
</feature>
<evidence type="ECO:0000313" key="3">
    <source>
        <dbReference type="EMBL" id="EAS01291.2"/>
    </source>
</evidence>
<dbReference type="EMBL" id="GG662603">
    <property type="protein sequence ID" value="EAS01291.2"/>
    <property type="molecule type" value="Genomic_DNA"/>
</dbReference>
<keyword evidence="4" id="KW-1185">Reference proteome</keyword>
<evidence type="ECO:0000256" key="1">
    <source>
        <dbReference type="SAM" id="Coils"/>
    </source>
</evidence>
<feature type="compositionally biased region" description="Low complexity" evidence="2">
    <location>
        <begin position="708"/>
        <end position="722"/>
    </location>
</feature>
<protein>
    <submittedName>
        <fullName evidence="3">Uncharacterized protein</fullName>
    </submittedName>
</protein>
<keyword evidence="1" id="KW-0175">Coiled coil</keyword>
<dbReference type="KEGG" id="tet:TTHERM_00149010"/>
<feature type="region of interest" description="Disordered" evidence="2">
    <location>
        <begin position="708"/>
        <end position="753"/>
    </location>
</feature>
<organism evidence="3 4">
    <name type="scientific">Tetrahymena thermophila (strain SB210)</name>
    <dbReference type="NCBI Taxonomy" id="312017"/>
    <lineage>
        <taxon>Eukaryota</taxon>
        <taxon>Sar</taxon>
        <taxon>Alveolata</taxon>
        <taxon>Ciliophora</taxon>
        <taxon>Intramacronucleata</taxon>
        <taxon>Oligohymenophorea</taxon>
        <taxon>Hymenostomatida</taxon>
        <taxon>Tetrahymenina</taxon>
        <taxon>Tetrahymenidae</taxon>
        <taxon>Tetrahymena</taxon>
    </lineage>
</organism>
<name>I7LWB0_TETTS</name>
<dbReference type="RefSeq" id="XP_001021536.2">
    <property type="nucleotide sequence ID" value="XM_001021536.2"/>
</dbReference>
<sequence length="1034" mass="117893">MSTSNIEYLDSKVQQMNLATFSEEQISFQLDKSRVVELESENNTLKLQMKTKEQSWNKDRAILTQKIELLESHIHESKIRQENLQKMNEAFMTTLNDLTANPKNFSNKMLKELQQLFENRISMDPDTESKLQKSALTIKQQQEEIEDLKKKITQYEQEIQFLRMKLSENEKIIENSLSRQQQDLAMLSQEKEKENKKIIEKENAKIKQMYEKEMLSLQKKYQDALNQIAQNQQGRSYQEQEQDNDEISRLNSIIDSMTQNHKLEIELIRQQTSNEIKNMENKQKQIEQNSLTLSANKQEPNALLQKIQQLEEEKSTLSSQLQSVITKFQQISNQNSGINAALQLKESQIEDLKTKMAQLQANLPLTSQDFFDVELQISRIEPERSKRRSIVNESIISNMTPMNRDNNQPSLNIFGNSLGFNGLANDNGLSNNASINSFAQNSQNTLQVCQIDSAMNNGNGNIIYQTPSMGNQIPYYQSNYSSVQSQNQNIIPQGFGLTQSIQFNNINNNGNQRIEQQKTSANQQFAFMRQGSLASSELSNCDTFGNPSAVKNKRVISASTSSSNLVKDFIHSNGNGGIQVLDMNAQNFLKTDQSTQSQNSHHQQQITMDTSIEKRQCKAGQITSKKKLQSIENIESQASLHNLKTEDTVIKRERTTTTSASYHSGAGNSHSLTNIMQFKNGSSELQFQKGIHQELTNKALTLQQIQMQKKQNNQNLRNQSLNPSKSTESQQQNQHLKLQHNKNQSLSNNNIPMSTNELKKSIIESSNITNTTQNNISQCNLNYYNSNQSIISQSNLLGGSQSFIKSNPMSQSSLLNQEQSFLVKAIQENMQERMTLEEKMKNLETEVQNYIMINQQKQKGSLTSASSFSQLVQQVMKELYSKQLNKSIFQLSKEERERVLKQEIKALVDKIMIKPLQQRQQSQENKSIIINQTLNKSLSIEDGIMRESKSPRYNQSSTNIGVSNILNSSSLSFSQNKGQLKSNSNLLSRIQVKPNSVTNIQSQSLGVDVSTFFEKKSNQFNLNGSQSRNNRILN</sequence>
<proteinExistence type="predicted"/>
<reference evidence="4" key="1">
    <citation type="journal article" date="2006" name="PLoS Biol.">
        <title>Macronuclear genome sequence of the ciliate Tetrahymena thermophila, a model eukaryote.</title>
        <authorList>
            <person name="Eisen J.A."/>
            <person name="Coyne R.S."/>
            <person name="Wu M."/>
            <person name="Wu D."/>
            <person name="Thiagarajan M."/>
            <person name="Wortman J.R."/>
            <person name="Badger J.H."/>
            <person name="Ren Q."/>
            <person name="Amedeo P."/>
            <person name="Jones K.M."/>
            <person name="Tallon L.J."/>
            <person name="Delcher A.L."/>
            <person name="Salzberg S.L."/>
            <person name="Silva J.C."/>
            <person name="Haas B.J."/>
            <person name="Majoros W.H."/>
            <person name="Farzad M."/>
            <person name="Carlton J.M."/>
            <person name="Smith R.K. Jr."/>
            <person name="Garg J."/>
            <person name="Pearlman R.E."/>
            <person name="Karrer K.M."/>
            <person name="Sun L."/>
            <person name="Manning G."/>
            <person name="Elde N.C."/>
            <person name="Turkewitz A.P."/>
            <person name="Asai D.J."/>
            <person name="Wilkes D.E."/>
            <person name="Wang Y."/>
            <person name="Cai H."/>
            <person name="Collins K."/>
            <person name="Stewart B.A."/>
            <person name="Lee S.R."/>
            <person name="Wilamowska K."/>
            <person name="Weinberg Z."/>
            <person name="Ruzzo W.L."/>
            <person name="Wloga D."/>
            <person name="Gaertig J."/>
            <person name="Frankel J."/>
            <person name="Tsao C.-C."/>
            <person name="Gorovsky M.A."/>
            <person name="Keeling P.J."/>
            <person name="Waller R.F."/>
            <person name="Patron N.J."/>
            <person name="Cherry J.M."/>
            <person name="Stover N.A."/>
            <person name="Krieger C.J."/>
            <person name="del Toro C."/>
            <person name="Ryder H.F."/>
            <person name="Williamson S.C."/>
            <person name="Barbeau R.A."/>
            <person name="Hamilton E.P."/>
            <person name="Orias E."/>
        </authorList>
    </citation>
    <scope>NUCLEOTIDE SEQUENCE [LARGE SCALE GENOMIC DNA]</scope>
    <source>
        <strain evidence="4">SB210</strain>
    </source>
</reference>